<name>E1YEN1_9BACT</name>
<evidence type="ECO:0000313" key="3">
    <source>
        <dbReference type="EMBL" id="CBX30388.1"/>
    </source>
</evidence>
<dbReference type="CDD" id="cd18687">
    <property type="entry name" value="PIN_VapC-like"/>
    <property type="match status" value="1"/>
</dbReference>
<proteinExistence type="predicted"/>
<dbReference type="AlphaFoldDB" id="E1YEN1"/>
<reference evidence="1" key="1">
    <citation type="journal article" date="2011" name="Environ. Microbiol.">
        <title>Genomic insights into the metabolic potential of the polycyclic aromatic hydrocarbon degrading sulfate-reducing Deltaproteobacterium N47.</title>
        <authorList>
            <person name="Bergmann F."/>
            <person name="Selesi D."/>
            <person name="Weinmaier T."/>
            <person name="Tischler P."/>
            <person name="Rattei T."/>
            <person name="Meckenstock R.U."/>
        </authorList>
    </citation>
    <scope>NUCLEOTIDE SEQUENCE</scope>
</reference>
<gene>
    <name evidence="3" type="ORF">N47_D31970</name>
    <name evidence="1" type="ORF">N47_J00060</name>
    <name evidence="2" type="ORF">N47_J00180</name>
</gene>
<dbReference type="EMBL" id="FR695874">
    <property type="protein sequence ID" value="CBX30388.1"/>
    <property type="molecule type" value="Genomic_DNA"/>
</dbReference>
<evidence type="ECO:0000313" key="2">
    <source>
        <dbReference type="EMBL" id="CBX29037.1"/>
    </source>
</evidence>
<dbReference type="SUPFAM" id="SSF88723">
    <property type="entry name" value="PIN domain-like"/>
    <property type="match status" value="1"/>
</dbReference>
<protein>
    <recommendedName>
        <fullName evidence="4">PIN domain-containing protein</fullName>
    </recommendedName>
</protein>
<accession>E1YEN1</accession>
<dbReference type="EMBL" id="FR695872">
    <property type="protein sequence ID" value="CBX29025.1"/>
    <property type="molecule type" value="Genomic_DNA"/>
</dbReference>
<dbReference type="Gene3D" id="3.40.50.1010">
    <property type="entry name" value="5'-nuclease"/>
    <property type="match status" value="1"/>
</dbReference>
<dbReference type="InterPro" id="IPR029060">
    <property type="entry name" value="PIN-like_dom_sf"/>
</dbReference>
<evidence type="ECO:0008006" key="4">
    <source>
        <dbReference type="Google" id="ProtNLM"/>
    </source>
</evidence>
<sequence length="162" mass="17617">MEEKTVYIGTSIVSYLTARPTSDLLAAAWQKITSDWWDTQSSRFNLYTSTVVTEEAGRGNPDAASRRLNALSDIPLLAITEAVVALSKALLQEGALPAKALDDSLHIAIAAVHGVDYLLTWNCRHIDNAEMKPIVRKVCAAHGYVCSEICTPQELMGVNEDG</sequence>
<dbReference type="EMBL" id="FR695872">
    <property type="protein sequence ID" value="CBX29037.1"/>
    <property type="molecule type" value="Genomic_DNA"/>
</dbReference>
<evidence type="ECO:0000313" key="1">
    <source>
        <dbReference type="EMBL" id="CBX29025.1"/>
    </source>
</evidence>
<organism evidence="1">
    <name type="scientific">uncultured Desulfobacterium sp</name>
    <dbReference type="NCBI Taxonomy" id="201089"/>
    <lineage>
        <taxon>Bacteria</taxon>
        <taxon>Pseudomonadati</taxon>
        <taxon>Thermodesulfobacteriota</taxon>
        <taxon>Desulfobacteria</taxon>
        <taxon>Desulfobacterales</taxon>
        <taxon>Desulfobacteriaceae</taxon>
        <taxon>Desulfobacterium</taxon>
        <taxon>environmental samples</taxon>
    </lineage>
</organism>